<organism evidence="5 6">
    <name type="scientific">Fundidesulfovibrio magnetotacticus</name>
    <dbReference type="NCBI Taxonomy" id="2730080"/>
    <lineage>
        <taxon>Bacteria</taxon>
        <taxon>Pseudomonadati</taxon>
        <taxon>Thermodesulfobacteriota</taxon>
        <taxon>Desulfovibrionia</taxon>
        <taxon>Desulfovibrionales</taxon>
        <taxon>Desulfovibrionaceae</taxon>
        <taxon>Fundidesulfovibrio</taxon>
    </lineage>
</organism>
<evidence type="ECO:0000313" key="6">
    <source>
        <dbReference type="Proteomes" id="UP000494245"/>
    </source>
</evidence>
<keyword evidence="2" id="KW-0863">Zinc-finger</keyword>
<sequence length="65" mass="7202">MTSDRQEWTCPKCKASNDPDFTHCRMCGEHNPAVPKPEKKCASCGFLAGKETCCPVCGSDYFLQL</sequence>
<dbReference type="InterPro" id="IPR001876">
    <property type="entry name" value="Znf_RanBP2"/>
</dbReference>
<feature type="domain" description="RanBP2-type" evidence="4">
    <location>
        <begin position="4"/>
        <end position="33"/>
    </location>
</feature>
<name>A0A6V8LST6_9BACT</name>
<dbReference type="AlphaFoldDB" id="A0A6V8LST6"/>
<dbReference type="RefSeq" id="WP_173083658.1">
    <property type="nucleotide sequence ID" value="NZ_BLTE01000007.1"/>
</dbReference>
<dbReference type="GO" id="GO:0008270">
    <property type="term" value="F:zinc ion binding"/>
    <property type="evidence" value="ECO:0007669"/>
    <property type="project" value="UniProtKB-KW"/>
</dbReference>
<dbReference type="Gene3D" id="4.10.1060.10">
    <property type="entry name" value="Zinc finger, RanBP2-type"/>
    <property type="match status" value="1"/>
</dbReference>
<gene>
    <name evidence="5" type="ORF">NNJEOMEG_01858</name>
</gene>
<evidence type="ECO:0000256" key="3">
    <source>
        <dbReference type="ARBA" id="ARBA00022833"/>
    </source>
</evidence>
<accession>A0A6V8LST6</accession>
<keyword evidence="6" id="KW-1185">Reference proteome</keyword>
<evidence type="ECO:0000313" key="5">
    <source>
        <dbReference type="EMBL" id="GFK94020.1"/>
    </source>
</evidence>
<comment type="caution">
    <text evidence="5">The sequence shown here is derived from an EMBL/GenBank/DDBJ whole genome shotgun (WGS) entry which is preliminary data.</text>
</comment>
<dbReference type="PROSITE" id="PS50199">
    <property type="entry name" value="ZF_RANBP2_2"/>
    <property type="match status" value="1"/>
</dbReference>
<proteinExistence type="predicted"/>
<dbReference type="SUPFAM" id="SSF90209">
    <property type="entry name" value="Ran binding protein zinc finger-like"/>
    <property type="match status" value="1"/>
</dbReference>
<protein>
    <recommendedName>
        <fullName evidence="4">RanBP2-type domain-containing protein</fullName>
    </recommendedName>
</protein>
<reference evidence="5 6" key="2">
    <citation type="submission" date="2020-05" db="EMBL/GenBank/DDBJ databases">
        <title>Draft genome sequence of Desulfovibrio sp. strainFSS-1.</title>
        <authorList>
            <person name="Shimoshige H."/>
            <person name="Kobayashi H."/>
            <person name="Maekawa T."/>
        </authorList>
    </citation>
    <scope>NUCLEOTIDE SEQUENCE [LARGE SCALE GENOMIC DNA]</scope>
    <source>
        <strain evidence="5 6">SIID29052-01</strain>
    </source>
</reference>
<evidence type="ECO:0000256" key="2">
    <source>
        <dbReference type="ARBA" id="ARBA00022771"/>
    </source>
</evidence>
<dbReference type="PROSITE" id="PS01358">
    <property type="entry name" value="ZF_RANBP2_1"/>
    <property type="match status" value="1"/>
</dbReference>
<dbReference type="EMBL" id="BLTE01000007">
    <property type="protein sequence ID" value="GFK94020.1"/>
    <property type="molecule type" value="Genomic_DNA"/>
</dbReference>
<keyword evidence="3" id="KW-0862">Zinc</keyword>
<evidence type="ECO:0000259" key="4">
    <source>
        <dbReference type="PROSITE" id="PS50199"/>
    </source>
</evidence>
<dbReference type="Proteomes" id="UP000494245">
    <property type="component" value="Unassembled WGS sequence"/>
</dbReference>
<dbReference type="InterPro" id="IPR036443">
    <property type="entry name" value="Znf_RanBP2_sf"/>
</dbReference>
<evidence type="ECO:0000256" key="1">
    <source>
        <dbReference type="ARBA" id="ARBA00022723"/>
    </source>
</evidence>
<reference evidence="5 6" key="1">
    <citation type="submission" date="2020-04" db="EMBL/GenBank/DDBJ databases">
        <authorList>
            <consortium name="Desulfovibrio sp. FSS-1 genome sequencing consortium"/>
            <person name="Shimoshige H."/>
            <person name="Kobayashi H."/>
            <person name="Maekawa T."/>
        </authorList>
    </citation>
    <scope>NUCLEOTIDE SEQUENCE [LARGE SCALE GENOMIC DNA]</scope>
    <source>
        <strain evidence="5 6">SIID29052-01</strain>
    </source>
</reference>
<keyword evidence="1" id="KW-0479">Metal-binding</keyword>